<evidence type="ECO:0000313" key="2">
    <source>
        <dbReference type="Proteomes" id="UP000225277"/>
    </source>
</evidence>
<sequence length="274" mass="30016">MAPTNQANGRIIPSTVAVSKRTMTKRATLSTQDHVSLCNRILALPSELRQHIIRSMAARRLPTLFARMPTFVNGAARLAVRALLPAELLVMDKEAEYAIAEVARVKIHTDRLTTIVLHGIFPNLNSAALTSLEIGVAFPGPQATLHAIASRIADAGIAYPRLRVLHVALKRRYLLGGDGNGEQPDAGDDLDEFCGGVIASVLRVDVREKYIMVSYADSYLSCLVYMDERLLVKEMACLGEGEMEGTDELERLGVVLAEHSDEWIPVGNLRYGKI</sequence>
<name>A0A2D3VKX5_9PEZI</name>
<proteinExistence type="predicted"/>
<dbReference type="RefSeq" id="XP_023629828.1">
    <property type="nucleotide sequence ID" value="XM_023774060.1"/>
</dbReference>
<evidence type="ECO:0000313" key="1">
    <source>
        <dbReference type="EMBL" id="CZT23104.1"/>
    </source>
</evidence>
<organism evidence="1 2">
    <name type="scientific">Ramularia collo-cygni</name>
    <dbReference type="NCBI Taxonomy" id="112498"/>
    <lineage>
        <taxon>Eukaryota</taxon>
        <taxon>Fungi</taxon>
        <taxon>Dikarya</taxon>
        <taxon>Ascomycota</taxon>
        <taxon>Pezizomycotina</taxon>
        <taxon>Dothideomycetes</taxon>
        <taxon>Dothideomycetidae</taxon>
        <taxon>Mycosphaerellales</taxon>
        <taxon>Mycosphaerellaceae</taxon>
        <taxon>Ramularia</taxon>
    </lineage>
</organism>
<gene>
    <name evidence="1" type="ORF">RCC_08814</name>
</gene>
<accession>A0A2D3VKX5</accession>
<reference evidence="1 2" key="1">
    <citation type="submission" date="2016-03" db="EMBL/GenBank/DDBJ databases">
        <authorList>
            <person name="Ploux O."/>
        </authorList>
    </citation>
    <scope>NUCLEOTIDE SEQUENCE [LARGE SCALE GENOMIC DNA]</scope>
    <source>
        <strain evidence="1 2">URUG2</strain>
    </source>
</reference>
<dbReference type="EMBL" id="FJUY01000015">
    <property type="protein sequence ID" value="CZT23104.1"/>
    <property type="molecule type" value="Genomic_DNA"/>
</dbReference>
<protein>
    <submittedName>
        <fullName evidence="1">Uncharacterized protein</fullName>
    </submittedName>
</protein>
<dbReference type="GeneID" id="35603895"/>
<dbReference type="AlphaFoldDB" id="A0A2D3VKX5"/>
<dbReference type="Proteomes" id="UP000225277">
    <property type="component" value="Unassembled WGS sequence"/>
</dbReference>
<keyword evidence="2" id="KW-1185">Reference proteome</keyword>